<dbReference type="Proteomes" id="UP000271272">
    <property type="component" value="Unassembled WGS sequence"/>
</dbReference>
<feature type="transmembrane region" description="Helical" evidence="1">
    <location>
        <begin position="358"/>
        <end position="380"/>
    </location>
</feature>
<feature type="transmembrane region" description="Helical" evidence="1">
    <location>
        <begin position="292"/>
        <end position="311"/>
    </location>
</feature>
<dbReference type="OrthoDB" id="4406690at2"/>
<dbReference type="EMBL" id="RQZC01000001">
    <property type="protein sequence ID" value="RRD30859.1"/>
    <property type="molecule type" value="Genomic_DNA"/>
</dbReference>
<organism evidence="2 3">
    <name type="scientific">Actinomyces bowdenii</name>
    <dbReference type="NCBI Taxonomy" id="131109"/>
    <lineage>
        <taxon>Bacteria</taxon>
        <taxon>Bacillati</taxon>
        <taxon>Actinomycetota</taxon>
        <taxon>Actinomycetes</taxon>
        <taxon>Actinomycetales</taxon>
        <taxon>Actinomycetaceae</taxon>
        <taxon>Actinomyces</taxon>
    </lineage>
</organism>
<gene>
    <name evidence="2" type="ORF">EII10_01815</name>
</gene>
<comment type="caution">
    <text evidence="2">The sequence shown here is derived from an EMBL/GenBank/DDBJ whole genome shotgun (WGS) entry which is preliminary data.</text>
</comment>
<feature type="transmembrane region" description="Helical" evidence="1">
    <location>
        <begin position="112"/>
        <end position="133"/>
    </location>
</feature>
<feature type="transmembrane region" description="Helical" evidence="1">
    <location>
        <begin position="167"/>
        <end position="188"/>
    </location>
</feature>
<feature type="transmembrane region" description="Helical" evidence="1">
    <location>
        <begin position="21"/>
        <end position="43"/>
    </location>
</feature>
<proteinExistence type="predicted"/>
<dbReference type="AlphaFoldDB" id="A0A3P1V9N6"/>
<feature type="transmembrane region" description="Helical" evidence="1">
    <location>
        <begin position="194"/>
        <end position="212"/>
    </location>
</feature>
<feature type="transmembrane region" description="Helical" evidence="1">
    <location>
        <begin position="392"/>
        <end position="410"/>
    </location>
</feature>
<feature type="transmembrane region" description="Helical" evidence="1">
    <location>
        <begin position="422"/>
        <end position="438"/>
    </location>
</feature>
<keyword evidence="1" id="KW-0472">Membrane</keyword>
<feature type="transmembrane region" description="Helical" evidence="1">
    <location>
        <begin position="221"/>
        <end position="242"/>
    </location>
</feature>
<evidence type="ECO:0000256" key="1">
    <source>
        <dbReference type="SAM" id="Phobius"/>
    </source>
</evidence>
<sequence>MTQARYEPRHLSRFRRPTLRTANGSAALGGSCLMVGGLAWAQWPPPATAAVLTVIVFISLGLVTAPPSSALRRGVMPHGSRRAWAGTMILAMSPAILLGIVFPIVAPRIAGSSIGGVGLQAIILSVSVVVPWISQVVGNPVYRLLGDAIGRGPAVVLRRYCSAWPALFLWALIPSLLVALTVSAVTGWSARAMGAHLALLLAHVVFVQSLIISDISGRRRLWAVGWLVYALSLLAVPAWWILPPLLGAVSQLLTMGGALGGLLRPTAVPAGPLVQDMARGLILGGVLWSDKFFLFLSAGTGFNVALVYLSLQPAVVAYCYYFSVTSPRVNTEVALFQALLKERHMEELRSRGQQLRHLLNASLVRACAVGIGGVLIIVVLTALASPGDLREVLIVGSSSLLFTILTLLSYEIDHIGDHVSSLLLSAAHLAAAAFLLLGRGSTQAYLPLAGVDLILCLAALVLYRRRWAAPEYSFFWGKAMSW</sequence>
<accession>A0A3P1V9N6</accession>
<keyword evidence="1" id="KW-0812">Transmembrane</keyword>
<evidence type="ECO:0008006" key="4">
    <source>
        <dbReference type="Google" id="ProtNLM"/>
    </source>
</evidence>
<name>A0A3P1V9N6_9ACTO</name>
<evidence type="ECO:0000313" key="2">
    <source>
        <dbReference type="EMBL" id="RRD30859.1"/>
    </source>
</evidence>
<keyword evidence="3" id="KW-1185">Reference proteome</keyword>
<evidence type="ECO:0000313" key="3">
    <source>
        <dbReference type="Proteomes" id="UP000271272"/>
    </source>
</evidence>
<reference evidence="2 3" key="1">
    <citation type="submission" date="2018-11" db="EMBL/GenBank/DDBJ databases">
        <title>Genomes From Bacteria Associated with the Canine Oral Cavity: a Test Case for Automated Genome-Based Taxonomic Assignment.</title>
        <authorList>
            <person name="Coil D.A."/>
            <person name="Jospin G."/>
            <person name="Darling A.E."/>
            <person name="Wallis C."/>
            <person name="Davis I.J."/>
            <person name="Harris S."/>
            <person name="Eisen J.A."/>
            <person name="Holcombe L.J."/>
            <person name="O'Flynn C."/>
        </authorList>
    </citation>
    <scope>NUCLEOTIDE SEQUENCE [LARGE SCALE GENOMIC DNA]</scope>
    <source>
        <strain evidence="2 3">OH5050</strain>
    </source>
</reference>
<dbReference type="PROSITE" id="PS51257">
    <property type="entry name" value="PROKAR_LIPOPROTEIN"/>
    <property type="match status" value="1"/>
</dbReference>
<protein>
    <recommendedName>
        <fullName evidence="4">Beta-carotene 15,15'-monooxygenase</fullName>
    </recommendedName>
</protein>
<feature type="transmembrane region" description="Helical" evidence="1">
    <location>
        <begin position="49"/>
        <end position="71"/>
    </location>
</feature>
<feature type="transmembrane region" description="Helical" evidence="1">
    <location>
        <begin position="83"/>
        <end position="106"/>
    </location>
</feature>
<feature type="transmembrane region" description="Helical" evidence="1">
    <location>
        <begin position="444"/>
        <end position="463"/>
    </location>
</feature>
<keyword evidence="1" id="KW-1133">Transmembrane helix</keyword>